<keyword evidence="1" id="KW-0732">Signal</keyword>
<proteinExistence type="predicted"/>
<evidence type="ECO:0008006" key="4">
    <source>
        <dbReference type="Google" id="ProtNLM"/>
    </source>
</evidence>
<reference evidence="3" key="1">
    <citation type="journal article" date="2019" name="Int. J. Syst. Evol. Microbiol.">
        <title>The Global Catalogue of Microorganisms (GCM) 10K type strain sequencing project: providing services to taxonomists for standard genome sequencing and annotation.</title>
        <authorList>
            <consortium name="The Broad Institute Genomics Platform"/>
            <consortium name="The Broad Institute Genome Sequencing Center for Infectious Disease"/>
            <person name="Wu L."/>
            <person name="Ma J."/>
        </authorList>
    </citation>
    <scope>NUCLEOTIDE SEQUENCE [LARGE SCALE GENOMIC DNA]</scope>
    <source>
        <strain evidence="3">CCUG 53903</strain>
    </source>
</reference>
<dbReference type="EMBL" id="JBHSPA010000084">
    <property type="protein sequence ID" value="MFC5832727.1"/>
    <property type="molecule type" value="Genomic_DNA"/>
</dbReference>
<comment type="caution">
    <text evidence="2">The sequence shown here is derived from an EMBL/GenBank/DDBJ whole genome shotgun (WGS) entry which is preliminary data.</text>
</comment>
<protein>
    <recommendedName>
        <fullName evidence="4">Protein TolB</fullName>
    </recommendedName>
</protein>
<keyword evidence="3" id="KW-1185">Reference proteome</keyword>
<dbReference type="Proteomes" id="UP001596058">
    <property type="component" value="Unassembled WGS sequence"/>
</dbReference>
<evidence type="ECO:0000313" key="3">
    <source>
        <dbReference type="Proteomes" id="UP001596058"/>
    </source>
</evidence>
<dbReference type="RefSeq" id="WP_379522161.1">
    <property type="nucleotide sequence ID" value="NZ_JBHSPA010000084.1"/>
</dbReference>
<feature type="signal peptide" evidence="1">
    <location>
        <begin position="1"/>
        <end position="28"/>
    </location>
</feature>
<feature type="chain" id="PRO_5047146943" description="Protein TolB" evidence="1">
    <location>
        <begin position="29"/>
        <end position="331"/>
    </location>
</feature>
<organism evidence="2 3">
    <name type="scientific">Nonomuraea insulae</name>
    <dbReference type="NCBI Taxonomy" id="1616787"/>
    <lineage>
        <taxon>Bacteria</taxon>
        <taxon>Bacillati</taxon>
        <taxon>Actinomycetota</taxon>
        <taxon>Actinomycetes</taxon>
        <taxon>Streptosporangiales</taxon>
        <taxon>Streptosporangiaceae</taxon>
        <taxon>Nonomuraea</taxon>
    </lineage>
</organism>
<dbReference type="SUPFAM" id="SSF82171">
    <property type="entry name" value="DPP6 N-terminal domain-like"/>
    <property type="match status" value="1"/>
</dbReference>
<dbReference type="InterPro" id="IPR011042">
    <property type="entry name" value="6-blade_b-propeller_TolB-like"/>
</dbReference>
<sequence length="331" mass="34845">MRHTSATAALLAPAVIGALGLTPAPASAASPASPTARAAWIKSCYDKKHQEYDPCGHWRLRMRDGREVTVRGAATRGVDGRGRERHGEDGTFAVSADGRVLAYERAGDHRLVVRRVTGGPVTELPRSAMPKGIGSEEMNLRLSPSGDRVLIDYLNDPGELPTKVITVATGKTMTLPAAYDVRGFSADGDEVLATRGKSDNTTALYVLRVGGGSIHRTPPAIVANALTYALAADGTTVAFVTGGTNKPRARTYDLTTGEVSASVDLPLKPDLPPELAWWSGEGRLTAVARTGQGGEAAVVRVLTVDFTAGQVTKADTYSISSKNHTFNLAGE</sequence>
<name>A0ABW1D3U8_9ACTN</name>
<dbReference type="Gene3D" id="2.120.10.30">
    <property type="entry name" value="TolB, C-terminal domain"/>
    <property type="match status" value="1"/>
</dbReference>
<gene>
    <name evidence="2" type="ORF">ACFPZ3_53490</name>
</gene>
<evidence type="ECO:0000256" key="1">
    <source>
        <dbReference type="SAM" id="SignalP"/>
    </source>
</evidence>
<accession>A0ABW1D3U8</accession>
<evidence type="ECO:0000313" key="2">
    <source>
        <dbReference type="EMBL" id="MFC5832727.1"/>
    </source>
</evidence>